<dbReference type="InterPro" id="IPR036508">
    <property type="entry name" value="Chitin-bd_dom_sf"/>
</dbReference>
<organism evidence="3 4">
    <name type="scientific">Chironomus riparius</name>
    <dbReference type="NCBI Taxonomy" id="315576"/>
    <lineage>
        <taxon>Eukaryota</taxon>
        <taxon>Metazoa</taxon>
        <taxon>Ecdysozoa</taxon>
        <taxon>Arthropoda</taxon>
        <taxon>Hexapoda</taxon>
        <taxon>Insecta</taxon>
        <taxon>Pterygota</taxon>
        <taxon>Neoptera</taxon>
        <taxon>Endopterygota</taxon>
        <taxon>Diptera</taxon>
        <taxon>Nematocera</taxon>
        <taxon>Chironomoidea</taxon>
        <taxon>Chironomidae</taxon>
        <taxon>Chironominae</taxon>
        <taxon>Chironomus</taxon>
    </lineage>
</organism>
<reference evidence="3" key="1">
    <citation type="submission" date="2022-01" db="EMBL/GenBank/DDBJ databases">
        <authorList>
            <person name="King R."/>
        </authorList>
    </citation>
    <scope>NUCLEOTIDE SEQUENCE</scope>
</reference>
<dbReference type="Gene3D" id="2.170.140.10">
    <property type="entry name" value="Chitin binding domain"/>
    <property type="match status" value="1"/>
</dbReference>
<dbReference type="InterPro" id="IPR052976">
    <property type="entry name" value="Scoloptoxin-like"/>
</dbReference>
<dbReference type="PANTHER" id="PTHR22933:SF32">
    <property type="entry name" value="MIND THE GAP, ISOFORM E"/>
    <property type="match status" value="1"/>
</dbReference>
<evidence type="ECO:0000256" key="1">
    <source>
        <dbReference type="SAM" id="SignalP"/>
    </source>
</evidence>
<sequence>MKHIAINFILLLLYFISTINKIQCTCVLESDFGFAINCNFKKSGLFRVRNLGGAKAYIGLGFSLGDELGFPESLGNVEGSRRRALNLKTSSNAIGKPVAKPPNNPTPKIQQSLPQAVTSQHQMLQYQSTLQRPVVSSPHGFRRSPYLTHDTSLSSGNSAVPPFKPIPSETLQSNTQNVNDDRQNFNYGNQISLSEVPSFKGIGEDHFKINAQALTQDKEDVETLPQIDLKGHTIEELAEFANVTVDVIKAAIKIRQEQIKSAQKYYTNNFTKRKTALPTESVTQLSTVTQKTTKFVTPTIPQTTPKKKVTKYLYTKGHKVMNAPKEYYPSGYDKNFDDNFRSKVDLPSTSFHCGDQKHFPGLYADEDLACMVFHVCALTDDGLIMKSFLCPESTLFDQTILKCNWWFYTDCKSSQTLYDSNLPVSKSYQLMKSLAFFNANYKKPGNNTVEGEGIDVQSLRNSVN</sequence>
<protein>
    <recommendedName>
        <fullName evidence="2">Chitin-binding type-2 domain-containing protein</fullName>
    </recommendedName>
</protein>
<evidence type="ECO:0000313" key="4">
    <source>
        <dbReference type="Proteomes" id="UP001153620"/>
    </source>
</evidence>
<dbReference type="GO" id="GO:0005576">
    <property type="term" value="C:extracellular region"/>
    <property type="evidence" value="ECO:0007669"/>
    <property type="project" value="InterPro"/>
</dbReference>
<evidence type="ECO:0000313" key="3">
    <source>
        <dbReference type="EMBL" id="CAG9804482.1"/>
    </source>
</evidence>
<evidence type="ECO:0000259" key="2">
    <source>
        <dbReference type="PROSITE" id="PS50940"/>
    </source>
</evidence>
<dbReference type="InterPro" id="IPR002557">
    <property type="entry name" value="Chitin-bd_dom"/>
</dbReference>
<gene>
    <name evidence="3" type="ORF">CHIRRI_LOCUS7365</name>
</gene>
<dbReference type="PANTHER" id="PTHR22933">
    <property type="entry name" value="FI18007P1-RELATED"/>
    <property type="match status" value="1"/>
</dbReference>
<feature type="signal peptide" evidence="1">
    <location>
        <begin position="1"/>
        <end position="24"/>
    </location>
</feature>
<dbReference type="EMBL" id="OU895878">
    <property type="protein sequence ID" value="CAG9804482.1"/>
    <property type="molecule type" value="Genomic_DNA"/>
</dbReference>
<feature type="domain" description="Chitin-binding type-2" evidence="2">
    <location>
        <begin position="350"/>
        <end position="413"/>
    </location>
</feature>
<dbReference type="SUPFAM" id="SSF57625">
    <property type="entry name" value="Invertebrate chitin-binding proteins"/>
    <property type="match status" value="1"/>
</dbReference>
<reference evidence="3" key="2">
    <citation type="submission" date="2022-10" db="EMBL/GenBank/DDBJ databases">
        <authorList>
            <consortium name="ENA_rothamsted_submissions"/>
            <consortium name="culmorum"/>
            <person name="King R."/>
        </authorList>
    </citation>
    <scope>NUCLEOTIDE SEQUENCE</scope>
</reference>
<accession>A0A9N9RW44</accession>
<dbReference type="OrthoDB" id="6505219at2759"/>
<keyword evidence="1" id="KW-0732">Signal</keyword>
<dbReference type="GO" id="GO:0008061">
    <property type="term" value="F:chitin binding"/>
    <property type="evidence" value="ECO:0007669"/>
    <property type="project" value="InterPro"/>
</dbReference>
<dbReference type="PROSITE" id="PS50940">
    <property type="entry name" value="CHIT_BIND_II"/>
    <property type="match status" value="1"/>
</dbReference>
<name>A0A9N9RW44_9DIPT</name>
<dbReference type="Pfam" id="PF01607">
    <property type="entry name" value="CBM_14"/>
    <property type="match status" value="1"/>
</dbReference>
<proteinExistence type="predicted"/>
<dbReference type="AlphaFoldDB" id="A0A9N9RW44"/>
<keyword evidence="4" id="KW-1185">Reference proteome</keyword>
<dbReference type="Proteomes" id="UP001153620">
    <property type="component" value="Chromosome 2"/>
</dbReference>
<feature type="chain" id="PRO_5040343950" description="Chitin-binding type-2 domain-containing protein" evidence="1">
    <location>
        <begin position="25"/>
        <end position="464"/>
    </location>
</feature>